<dbReference type="AlphaFoldDB" id="A0A2A2I2P2"/>
<evidence type="ECO:0000256" key="1">
    <source>
        <dbReference type="ARBA" id="ARBA00022741"/>
    </source>
</evidence>
<dbReference type="PROSITE" id="PS51194">
    <property type="entry name" value="HELICASE_CTER"/>
    <property type="match status" value="1"/>
</dbReference>
<evidence type="ECO:0000259" key="6">
    <source>
        <dbReference type="PROSITE" id="PS51194"/>
    </source>
</evidence>
<dbReference type="EMBL" id="NMPM01000054">
    <property type="protein sequence ID" value="PAV25586.1"/>
    <property type="molecule type" value="Genomic_DNA"/>
</dbReference>
<keyword evidence="1" id="KW-0547">Nucleotide-binding</keyword>
<dbReference type="SUPFAM" id="SSF52540">
    <property type="entry name" value="P-loop containing nucleoside triphosphate hydrolases"/>
    <property type="match status" value="1"/>
</dbReference>
<evidence type="ECO:0000259" key="5">
    <source>
        <dbReference type="PROSITE" id="PS51192"/>
    </source>
</evidence>
<dbReference type="InterPro" id="IPR001650">
    <property type="entry name" value="Helicase_C-like"/>
</dbReference>
<dbReference type="PANTHER" id="PTHR43519:SF1">
    <property type="entry name" value="ATP-DEPENDENT RNA HELICASE HRPB"/>
    <property type="match status" value="1"/>
</dbReference>
<keyword evidence="8" id="KW-1185">Reference proteome</keyword>
<evidence type="ECO:0008006" key="9">
    <source>
        <dbReference type="Google" id="ProtNLM"/>
    </source>
</evidence>
<dbReference type="SMART" id="SM00487">
    <property type="entry name" value="DEXDc"/>
    <property type="match status" value="1"/>
</dbReference>
<reference evidence="7 8" key="1">
    <citation type="submission" date="2017-07" db="EMBL/GenBank/DDBJ databases">
        <title>Tamlnaduibacter salinus (Mi-7) genome sequencing.</title>
        <authorList>
            <person name="Verma A."/>
            <person name="Krishnamurthi S."/>
        </authorList>
    </citation>
    <scope>NUCLEOTIDE SEQUENCE [LARGE SCALE GENOMIC DNA]</scope>
    <source>
        <strain evidence="7 8">Mi-7</strain>
    </source>
</reference>
<dbReference type="Gene3D" id="3.40.50.300">
    <property type="entry name" value="P-loop containing nucleotide triphosphate hydrolases"/>
    <property type="match status" value="2"/>
</dbReference>
<dbReference type="SMART" id="SM00847">
    <property type="entry name" value="HA2"/>
    <property type="match status" value="1"/>
</dbReference>
<sequence length="783" mass="86825">MATHDTLPIETLRDDVQHALRLGHVVVSAATGSGKSTRLPVWASREHGPVLVVEPRRVACTALAGFVAKSEGESLGEGVGYAVRFDQAFTPDTRILFVTPGIALRWFRDGDLARFGTVILDEFHERRWDTDLLLAMLQKQGRQRLVVTSATLDGPRLADYLEAPLLTSEGRGFPVSVGYQSRDDRQMPSLRDLPHRASDAVHRALSTNDGDVLVFMPGRREIQQTVSALQSVDADVIAMHANAPPEDQKRALNAGQRRRVIVSTNVAETSLTIPDVTWVIDSGLERRTHQRNGRTVLSLAPISQANADQRKGRAGRTAPGQAIRLWGERAPLEALTRPEIQREELTDLVLAAACGGYAIGSLRFADALPDHTLTQARDQLHQLGALDDEDQATERGRALFSLPVDTFFAHLIIAIPDEPGRGFMVDLAAALSAHRRPLRLPRSEDGRKALNEWQAEPCDATTLVAAIRSKPPSETQPHAAARDEARKLARQMRRILALPVLPSGVDEPVGTILRHAMRARPDAVFVRREKHQRREAMGNGREECWIGDDSRFSGDAEAALVFDSHSIPGKGTRQTITLATCLAPVPLEALVETGLAEAESGPMEWEDDTPWVTRQWRYADRIIHTEQTQPEGDAAREVLARLILNGDVLPPAGERLNDDIAAWALYVGLGHGKGEVPEPFDWLVDALATLGVESLEDRALLEADDLRFNGVPEWERPWLDDKYPRTVRLADLKMRIHYRVAAKQVIAEYMSGNRKGDPKRWELPVWSGWTVKYRKASRVVDVR</sequence>
<dbReference type="GO" id="GO:0016787">
    <property type="term" value="F:hydrolase activity"/>
    <property type="evidence" value="ECO:0007669"/>
    <property type="project" value="UniProtKB-KW"/>
</dbReference>
<keyword evidence="2" id="KW-0378">Hydrolase</keyword>
<keyword evidence="4" id="KW-0067">ATP-binding</keyword>
<dbReference type="CDD" id="cd17917">
    <property type="entry name" value="DEXHc_RHA-like"/>
    <property type="match status" value="1"/>
</dbReference>
<accession>A0A2A2I2P2</accession>
<dbReference type="PROSITE" id="PS51192">
    <property type="entry name" value="HELICASE_ATP_BIND_1"/>
    <property type="match status" value="1"/>
</dbReference>
<gene>
    <name evidence="7" type="ORF">CF392_10165</name>
</gene>
<dbReference type="GO" id="GO:0004386">
    <property type="term" value="F:helicase activity"/>
    <property type="evidence" value="ECO:0007669"/>
    <property type="project" value="UniProtKB-KW"/>
</dbReference>
<dbReference type="GO" id="GO:0003676">
    <property type="term" value="F:nucleic acid binding"/>
    <property type="evidence" value="ECO:0007669"/>
    <property type="project" value="InterPro"/>
</dbReference>
<evidence type="ECO:0000256" key="4">
    <source>
        <dbReference type="ARBA" id="ARBA00022840"/>
    </source>
</evidence>
<name>A0A2A2I2P2_9GAMM</name>
<proteinExistence type="predicted"/>
<feature type="domain" description="Helicase ATP-binding" evidence="5">
    <location>
        <begin position="16"/>
        <end position="170"/>
    </location>
</feature>
<evidence type="ECO:0000256" key="3">
    <source>
        <dbReference type="ARBA" id="ARBA00022806"/>
    </source>
</evidence>
<evidence type="ECO:0000313" key="7">
    <source>
        <dbReference type="EMBL" id="PAV25586.1"/>
    </source>
</evidence>
<evidence type="ECO:0000256" key="2">
    <source>
        <dbReference type="ARBA" id="ARBA00022801"/>
    </source>
</evidence>
<dbReference type="Proteomes" id="UP000218332">
    <property type="component" value="Unassembled WGS sequence"/>
</dbReference>
<dbReference type="InterPro" id="IPR027417">
    <property type="entry name" value="P-loop_NTPase"/>
</dbReference>
<feature type="domain" description="Helicase C-terminal" evidence="6">
    <location>
        <begin position="200"/>
        <end position="356"/>
    </location>
</feature>
<organism evidence="7 8">
    <name type="scientific">Tamilnaduibacter salinus</name>
    <dbReference type="NCBI Taxonomy" id="1484056"/>
    <lineage>
        <taxon>Bacteria</taxon>
        <taxon>Pseudomonadati</taxon>
        <taxon>Pseudomonadota</taxon>
        <taxon>Gammaproteobacteria</taxon>
        <taxon>Pseudomonadales</taxon>
        <taxon>Marinobacteraceae</taxon>
        <taxon>Tamilnaduibacter</taxon>
    </lineage>
</organism>
<protein>
    <recommendedName>
        <fullName evidence="9">DEAD/DEAH box helicase</fullName>
    </recommendedName>
</protein>
<comment type="caution">
    <text evidence="7">The sequence shown here is derived from an EMBL/GenBank/DDBJ whole genome shotgun (WGS) entry which is preliminary data.</text>
</comment>
<dbReference type="Pfam" id="PF00270">
    <property type="entry name" value="DEAD"/>
    <property type="match status" value="1"/>
</dbReference>
<dbReference type="InterPro" id="IPR011545">
    <property type="entry name" value="DEAD/DEAH_box_helicase_dom"/>
</dbReference>
<dbReference type="GO" id="GO:0005524">
    <property type="term" value="F:ATP binding"/>
    <property type="evidence" value="ECO:0007669"/>
    <property type="project" value="UniProtKB-KW"/>
</dbReference>
<dbReference type="InterPro" id="IPR014001">
    <property type="entry name" value="Helicase_ATP-bd"/>
</dbReference>
<evidence type="ECO:0000313" key="8">
    <source>
        <dbReference type="Proteomes" id="UP000218332"/>
    </source>
</evidence>
<dbReference type="SMART" id="SM00490">
    <property type="entry name" value="HELICc"/>
    <property type="match status" value="1"/>
</dbReference>
<dbReference type="InterPro" id="IPR007502">
    <property type="entry name" value="Helicase-assoc_dom"/>
</dbReference>
<dbReference type="CDD" id="cd18791">
    <property type="entry name" value="SF2_C_RHA"/>
    <property type="match status" value="1"/>
</dbReference>
<dbReference type="Gene3D" id="1.20.120.1080">
    <property type="match status" value="1"/>
</dbReference>
<keyword evidence="3" id="KW-0347">Helicase</keyword>
<dbReference type="PANTHER" id="PTHR43519">
    <property type="entry name" value="ATP-DEPENDENT RNA HELICASE HRPB"/>
    <property type="match status" value="1"/>
</dbReference>
<dbReference type="Pfam" id="PF00271">
    <property type="entry name" value="Helicase_C"/>
    <property type="match status" value="1"/>
</dbReference>